<dbReference type="EMBL" id="MFKM01000034">
    <property type="protein sequence ID" value="OGG42863.1"/>
    <property type="molecule type" value="Genomic_DNA"/>
</dbReference>
<keyword evidence="7" id="KW-0460">Magnesium</keyword>
<dbReference type="GO" id="GO:0000049">
    <property type="term" value="F:tRNA binding"/>
    <property type="evidence" value="ECO:0007669"/>
    <property type="project" value="TreeGrafter"/>
</dbReference>
<dbReference type="Pfam" id="PF01336">
    <property type="entry name" value="tRNA_anti-codon"/>
    <property type="match status" value="1"/>
</dbReference>
<gene>
    <name evidence="7" type="primary">lysS</name>
    <name evidence="9" type="ORF">A3G50_01895</name>
</gene>
<dbReference type="HAMAP" id="MF_00252">
    <property type="entry name" value="Lys_tRNA_synth_class2"/>
    <property type="match status" value="1"/>
</dbReference>
<feature type="domain" description="Aminoacyl-transfer RNA synthetases class-II family profile" evidence="8">
    <location>
        <begin position="168"/>
        <end position="453"/>
    </location>
</feature>
<keyword evidence="4 7" id="KW-0067">ATP-binding</keyword>
<evidence type="ECO:0000256" key="3">
    <source>
        <dbReference type="ARBA" id="ARBA00022741"/>
    </source>
</evidence>
<keyword evidence="1 7" id="KW-0436">Ligase</keyword>
<dbReference type="InterPro" id="IPR002313">
    <property type="entry name" value="Lys-tRNA-ligase_II"/>
</dbReference>
<protein>
    <recommendedName>
        <fullName evidence="7">Lysine--tRNA ligase</fullName>
        <ecNumber evidence="7">6.1.1.6</ecNumber>
    </recommendedName>
    <alternativeName>
        <fullName evidence="7">Lysyl-tRNA synthetase</fullName>
        <shortName evidence="7">LysRS</shortName>
    </alternativeName>
</protein>
<feature type="binding site" evidence="7">
    <location>
        <position position="376"/>
    </location>
    <ligand>
        <name>Mg(2+)</name>
        <dbReference type="ChEBI" id="CHEBI:18420"/>
        <label>2</label>
    </ligand>
</feature>
<sequence length="462" mass="53687">MLKDIIAERQKKLAKLKSREINPYPSSVKREASLAEALKNFNHWQKIGKNLFLAGRLRAWRDQGKIIFADLEDETGRLQLVFNEKKSKQFDLIKETFDSGDFVEVRGKLFKTKRGEKSLAVNSSRIIGKSLRPLPTEWFGLKDAEERFRRRYLDLILNPEVKKKLQKRSEIIALFRQLLQAEGFSEVETPILQPLPGGAKAKPFKSHWEALGEDVFLRIAPELYLKRLLVAGFEKIFEIGKNFRNEGIDREHYPEFTMLELYWAYENYQSLMKFIRKILLKLVKNLKLKSTVFNRPWQTFTFDEVLKKFSDSARKNHLDNLNADEAAEIFKKEICPKLKNPTFITDYPLALSPLAKSCSGDSRLVERFQLVANGWELINGYSELNNPEEQRRRLEKQEEKYLAGDEELSRVDQDFLEALEYGMPPAAGLGIGIDRLVALLTESHSIREIIAFPMLKEKEQNK</sequence>
<comment type="subunit">
    <text evidence="7">Homodimer.</text>
</comment>
<reference evidence="9 10" key="1">
    <citation type="journal article" date="2016" name="Nat. Commun.">
        <title>Thousands of microbial genomes shed light on interconnected biogeochemical processes in an aquifer system.</title>
        <authorList>
            <person name="Anantharaman K."/>
            <person name="Brown C.T."/>
            <person name="Hug L.A."/>
            <person name="Sharon I."/>
            <person name="Castelle C.J."/>
            <person name="Probst A.J."/>
            <person name="Thomas B.C."/>
            <person name="Singh A."/>
            <person name="Wilkins M.J."/>
            <person name="Karaoz U."/>
            <person name="Brodie E.L."/>
            <person name="Williams K.H."/>
            <person name="Hubbard S.S."/>
            <person name="Banfield J.F."/>
        </authorList>
    </citation>
    <scope>NUCLEOTIDE SEQUENCE [LARGE SCALE GENOMIC DNA]</scope>
</reference>
<dbReference type="Pfam" id="PF00152">
    <property type="entry name" value="tRNA-synt_2"/>
    <property type="match status" value="1"/>
</dbReference>
<dbReference type="GO" id="GO:0004824">
    <property type="term" value="F:lysine-tRNA ligase activity"/>
    <property type="evidence" value="ECO:0007669"/>
    <property type="project" value="UniProtKB-UniRule"/>
</dbReference>
<dbReference type="AlphaFoldDB" id="A0A1F6C1C5"/>
<comment type="catalytic activity">
    <reaction evidence="6 7">
        <text>tRNA(Lys) + L-lysine + ATP = L-lysyl-tRNA(Lys) + AMP + diphosphate</text>
        <dbReference type="Rhea" id="RHEA:20792"/>
        <dbReference type="Rhea" id="RHEA-COMP:9696"/>
        <dbReference type="Rhea" id="RHEA-COMP:9697"/>
        <dbReference type="ChEBI" id="CHEBI:30616"/>
        <dbReference type="ChEBI" id="CHEBI:32551"/>
        <dbReference type="ChEBI" id="CHEBI:33019"/>
        <dbReference type="ChEBI" id="CHEBI:78442"/>
        <dbReference type="ChEBI" id="CHEBI:78529"/>
        <dbReference type="ChEBI" id="CHEBI:456215"/>
        <dbReference type="EC" id="6.1.1.6"/>
    </reaction>
</comment>
<dbReference type="InterPro" id="IPR044136">
    <property type="entry name" value="Lys-tRNA-ligase_II_N"/>
</dbReference>
<organism evidence="9 10">
    <name type="scientific">Candidatus Jorgensenbacteria bacterium RIFCSPLOWO2_12_FULL_42_11</name>
    <dbReference type="NCBI Taxonomy" id="1798473"/>
    <lineage>
        <taxon>Bacteria</taxon>
        <taxon>Candidatus Joergenseniibacteriota</taxon>
    </lineage>
</organism>
<comment type="cofactor">
    <cofactor evidence="7">
        <name>Mg(2+)</name>
        <dbReference type="ChEBI" id="CHEBI:18420"/>
    </cofactor>
    <text evidence="7">Binds 3 Mg(2+) ions per subunit.</text>
</comment>
<accession>A0A1F6C1C5</accession>
<dbReference type="InterPro" id="IPR045864">
    <property type="entry name" value="aa-tRNA-synth_II/BPL/LPL"/>
</dbReference>
<name>A0A1F6C1C5_9BACT</name>
<dbReference type="PROSITE" id="PS50862">
    <property type="entry name" value="AA_TRNA_LIGASE_II"/>
    <property type="match status" value="1"/>
</dbReference>
<dbReference type="GO" id="GO:0000287">
    <property type="term" value="F:magnesium ion binding"/>
    <property type="evidence" value="ECO:0007669"/>
    <property type="project" value="UniProtKB-UniRule"/>
</dbReference>
<keyword evidence="7" id="KW-0648">Protein biosynthesis</keyword>
<dbReference type="EC" id="6.1.1.6" evidence="7"/>
<evidence type="ECO:0000313" key="9">
    <source>
        <dbReference type="EMBL" id="OGG42863.1"/>
    </source>
</evidence>
<evidence type="ECO:0000256" key="1">
    <source>
        <dbReference type="ARBA" id="ARBA00022598"/>
    </source>
</evidence>
<dbReference type="STRING" id="1798473.A3G50_01895"/>
<keyword evidence="7" id="KW-0963">Cytoplasm</keyword>
<comment type="caution">
    <text evidence="7">Lacks conserved residue(s) required for the propagation of feature annotation.</text>
</comment>
<evidence type="ECO:0000259" key="8">
    <source>
        <dbReference type="PROSITE" id="PS50862"/>
    </source>
</evidence>
<evidence type="ECO:0000256" key="5">
    <source>
        <dbReference type="ARBA" id="ARBA00023146"/>
    </source>
</evidence>
<dbReference type="Gene3D" id="2.40.50.140">
    <property type="entry name" value="Nucleic acid-binding proteins"/>
    <property type="match status" value="1"/>
</dbReference>
<dbReference type="InterPro" id="IPR006195">
    <property type="entry name" value="aa-tRNA-synth_II"/>
</dbReference>
<dbReference type="PANTHER" id="PTHR42918:SF15">
    <property type="entry name" value="LYSINE--TRNA LIGASE, CHLOROPLASTIC_MITOCHONDRIAL"/>
    <property type="match status" value="1"/>
</dbReference>
<evidence type="ECO:0000256" key="4">
    <source>
        <dbReference type="ARBA" id="ARBA00022840"/>
    </source>
</evidence>
<dbReference type="GO" id="GO:0005829">
    <property type="term" value="C:cytosol"/>
    <property type="evidence" value="ECO:0007669"/>
    <property type="project" value="TreeGrafter"/>
</dbReference>
<evidence type="ECO:0000256" key="2">
    <source>
        <dbReference type="ARBA" id="ARBA00022723"/>
    </source>
</evidence>
<dbReference type="Gene3D" id="3.30.930.10">
    <property type="entry name" value="Bira Bifunctional Protein, Domain 2"/>
    <property type="match status" value="1"/>
</dbReference>
<comment type="similarity">
    <text evidence="7">Belongs to the class-II aminoacyl-tRNA synthetase family.</text>
</comment>
<keyword evidence="3 7" id="KW-0547">Nucleotide-binding</keyword>
<comment type="caution">
    <text evidence="9">The sequence shown here is derived from an EMBL/GenBank/DDBJ whole genome shotgun (WGS) entry which is preliminary data.</text>
</comment>
<dbReference type="InterPro" id="IPR012340">
    <property type="entry name" value="NA-bd_OB-fold"/>
</dbReference>
<dbReference type="CDD" id="cd04322">
    <property type="entry name" value="LysRS_N"/>
    <property type="match status" value="1"/>
</dbReference>
<dbReference type="PRINTS" id="PR00982">
    <property type="entry name" value="TRNASYNTHLYS"/>
</dbReference>
<dbReference type="SUPFAM" id="SSF55681">
    <property type="entry name" value="Class II aaRS and biotin synthetases"/>
    <property type="match status" value="1"/>
</dbReference>
<keyword evidence="2 7" id="KW-0479">Metal-binding</keyword>
<comment type="subcellular location">
    <subcellularLocation>
        <location evidence="7">Cytoplasm</location>
    </subcellularLocation>
</comment>
<dbReference type="SUPFAM" id="SSF50249">
    <property type="entry name" value="Nucleic acid-binding proteins"/>
    <property type="match status" value="1"/>
</dbReference>
<dbReference type="GO" id="GO:0005524">
    <property type="term" value="F:ATP binding"/>
    <property type="evidence" value="ECO:0007669"/>
    <property type="project" value="UniProtKB-UniRule"/>
</dbReference>
<dbReference type="NCBIfam" id="NF001756">
    <property type="entry name" value="PRK00484.1"/>
    <property type="match status" value="1"/>
</dbReference>
<dbReference type="PANTHER" id="PTHR42918">
    <property type="entry name" value="LYSYL-TRNA SYNTHETASE"/>
    <property type="match status" value="1"/>
</dbReference>
<dbReference type="InterPro" id="IPR004364">
    <property type="entry name" value="Aa-tRNA-synt_II"/>
</dbReference>
<dbReference type="InterPro" id="IPR004365">
    <property type="entry name" value="NA-bd_OB_tRNA"/>
</dbReference>
<evidence type="ECO:0000256" key="6">
    <source>
        <dbReference type="ARBA" id="ARBA00048573"/>
    </source>
</evidence>
<feature type="binding site" evidence="7">
    <location>
        <position position="376"/>
    </location>
    <ligand>
        <name>Mg(2+)</name>
        <dbReference type="ChEBI" id="CHEBI:18420"/>
        <label>1</label>
    </ligand>
</feature>
<dbReference type="GO" id="GO:0006430">
    <property type="term" value="P:lysyl-tRNA aminoacylation"/>
    <property type="evidence" value="ECO:0007669"/>
    <property type="project" value="UniProtKB-UniRule"/>
</dbReference>
<evidence type="ECO:0000313" key="10">
    <source>
        <dbReference type="Proteomes" id="UP000176633"/>
    </source>
</evidence>
<keyword evidence="5 7" id="KW-0030">Aminoacyl-tRNA synthetase</keyword>
<dbReference type="InterPro" id="IPR018149">
    <property type="entry name" value="Lys-tRNA-synth_II_C"/>
</dbReference>
<proteinExistence type="inferred from homology"/>
<evidence type="ECO:0000256" key="7">
    <source>
        <dbReference type="HAMAP-Rule" id="MF_00252"/>
    </source>
</evidence>
<dbReference type="Proteomes" id="UP000176633">
    <property type="component" value="Unassembled WGS sequence"/>
</dbReference>